<keyword evidence="2" id="KW-0812">Transmembrane</keyword>
<keyword evidence="2" id="KW-1133">Transmembrane helix</keyword>
<organism evidence="3 4">
    <name type="scientific">Streptomyces niveiscabiei</name>
    <dbReference type="NCBI Taxonomy" id="164115"/>
    <lineage>
        <taxon>Bacteria</taxon>
        <taxon>Bacillati</taxon>
        <taxon>Actinomycetota</taxon>
        <taxon>Actinomycetes</taxon>
        <taxon>Kitasatosporales</taxon>
        <taxon>Streptomycetaceae</taxon>
        <taxon>Streptomyces</taxon>
    </lineage>
</organism>
<sequence length="392" mass="41251">MPEHDPFERHLAEALQETGDTFTPDRAELVAGGVRRGRVRRLRQRFAVIGGSVAGVAALGVGGTLLTAPDDTPRNVGTGTAAASTPASSPASPDITEILKKLLPRGTFTVGENGGSTVSGVFDDGKGAAALSLSVGLASLSGADGCPDPVFQPYDDCTTQRLADGSRVTVFQGYEYPDRREETKLWYADLTTPDGTHVNLSEWNSPAEKGEKTTRPEPPLSPAELTKVVSSAELRALATDSAPGRPAPSTPPAQTGNVGTTLVSLLPKHLKVVTKSPEGDPEFAYVVVDDGKGKSYVQINVQPNMADVRNQLFGPKSEKLPDGTLVAARKGPGEKGGSGVVMWTVDTMRTDGFRVVISAFNAATQQTPATRTAPALSMKELRAIALSPKWRP</sequence>
<dbReference type="Proteomes" id="UP001631957">
    <property type="component" value="Unassembled WGS sequence"/>
</dbReference>
<keyword evidence="4" id="KW-1185">Reference proteome</keyword>
<dbReference type="EMBL" id="JBJVNI010000007">
    <property type="protein sequence ID" value="MFM9609783.1"/>
    <property type="molecule type" value="Genomic_DNA"/>
</dbReference>
<accession>A0ABW9HQP4</accession>
<feature type="transmembrane region" description="Helical" evidence="2">
    <location>
        <begin position="46"/>
        <end position="66"/>
    </location>
</feature>
<evidence type="ECO:0000256" key="1">
    <source>
        <dbReference type="SAM" id="MobiDB-lite"/>
    </source>
</evidence>
<evidence type="ECO:0000313" key="4">
    <source>
        <dbReference type="Proteomes" id="UP001631957"/>
    </source>
</evidence>
<dbReference type="RefSeq" id="WP_409121406.1">
    <property type="nucleotide sequence ID" value="NZ_JBJVNI010000007.1"/>
</dbReference>
<evidence type="ECO:0000256" key="2">
    <source>
        <dbReference type="SAM" id="Phobius"/>
    </source>
</evidence>
<evidence type="ECO:0000313" key="3">
    <source>
        <dbReference type="EMBL" id="MFM9609783.1"/>
    </source>
</evidence>
<comment type="caution">
    <text evidence="3">The sequence shown here is derived from an EMBL/GenBank/DDBJ whole genome shotgun (WGS) entry which is preliminary data.</text>
</comment>
<feature type="region of interest" description="Disordered" evidence="1">
    <location>
        <begin position="240"/>
        <end position="259"/>
    </location>
</feature>
<protein>
    <submittedName>
        <fullName evidence="3">Uncharacterized protein</fullName>
    </submittedName>
</protein>
<proteinExistence type="predicted"/>
<keyword evidence="2" id="KW-0472">Membrane</keyword>
<feature type="region of interest" description="Disordered" evidence="1">
    <location>
        <begin position="196"/>
        <end position="222"/>
    </location>
</feature>
<reference evidence="3 4" key="1">
    <citation type="submission" date="2024-12" db="EMBL/GenBank/DDBJ databases">
        <title>Forecasting of Potato common scab and diversities of Pathogenic streptomyces spp. in china.</title>
        <authorList>
            <person name="Handique U."/>
            <person name="Wu J."/>
        </authorList>
    </citation>
    <scope>NUCLEOTIDE SEQUENCE [LARGE SCALE GENOMIC DNA]</scope>
    <source>
        <strain evidence="3 4">ZRIMU1530</strain>
    </source>
</reference>
<feature type="compositionally biased region" description="Low complexity" evidence="1">
    <location>
        <begin position="77"/>
        <end position="93"/>
    </location>
</feature>
<gene>
    <name evidence="3" type="ORF">ACKI18_13830</name>
</gene>
<feature type="region of interest" description="Disordered" evidence="1">
    <location>
        <begin position="68"/>
        <end position="93"/>
    </location>
</feature>
<name>A0ABW9HQP4_9ACTN</name>